<proteinExistence type="predicted"/>
<accession>A0A7J0HDQ4</accession>
<protein>
    <submittedName>
        <fullName evidence="1">Uncharacterized protein</fullName>
    </submittedName>
</protein>
<dbReference type="AlphaFoldDB" id="A0A7J0HDQ4"/>
<dbReference type="EMBL" id="BJWL01000029">
    <property type="protein sequence ID" value="GFZ20844.1"/>
    <property type="molecule type" value="Genomic_DNA"/>
</dbReference>
<sequence>MSTVKTGVSSKKLKSKGKENVDYDASCFTGKNEERLHNKVWVRNRAVIERKLNIVALENTGIKFVQNFTSRGWINLTKFKAESVLTLCQEFMANIKDNPETEKEENPNFEFSDVGMLNLAMVSQELLLEGDEWDGEGQRKKRKLEASAYEESSIGMVELKKAILDHGREMNTRMSEVRVEVNTCMTKLEEESGRYTTILQEMKGLLIRMEEDDDDEEEEED</sequence>
<dbReference type="OrthoDB" id="10399153at2759"/>
<keyword evidence="2" id="KW-1185">Reference proteome</keyword>
<evidence type="ECO:0000313" key="1">
    <source>
        <dbReference type="EMBL" id="GFZ20844.1"/>
    </source>
</evidence>
<evidence type="ECO:0000313" key="2">
    <source>
        <dbReference type="Proteomes" id="UP000585474"/>
    </source>
</evidence>
<gene>
    <name evidence="1" type="ORF">Acr_29g0000060</name>
</gene>
<reference evidence="1 2" key="1">
    <citation type="submission" date="2019-07" db="EMBL/GenBank/DDBJ databases">
        <title>De Novo Assembly of kiwifruit Actinidia rufa.</title>
        <authorList>
            <person name="Sugita-Konishi S."/>
            <person name="Sato K."/>
            <person name="Mori E."/>
            <person name="Abe Y."/>
            <person name="Kisaki G."/>
            <person name="Hamano K."/>
            <person name="Suezawa K."/>
            <person name="Otani M."/>
            <person name="Fukuda T."/>
            <person name="Manabe T."/>
            <person name="Gomi K."/>
            <person name="Tabuchi M."/>
            <person name="Akimitsu K."/>
            <person name="Kataoka I."/>
        </authorList>
    </citation>
    <scope>NUCLEOTIDE SEQUENCE [LARGE SCALE GENOMIC DNA]</scope>
    <source>
        <strain evidence="2">cv. Fuchu</strain>
    </source>
</reference>
<comment type="caution">
    <text evidence="1">The sequence shown here is derived from an EMBL/GenBank/DDBJ whole genome shotgun (WGS) entry which is preliminary data.</text>
</comment>
<name>A0A7J0HDQ4_9ERIC</name>
<organism evidence="1 2">
    <name type="scientific">Actinidia rufa</name>
    <dbReference type="NCBI Taxonomy" id="165716"/>
    <lineage>
        <taxon>Eukaryota</taxon>
        <taxon>Viridiplantae</taxon>
        <taxon>Streptophyta</taxon>
        <taxon>Embryophyta</taxon>
        <taxon>Tracheophyta</taxon>
        <taxon>Spermatophyta</taxon>
        <taxon>Magnoliopsida</taxon>
        <taxon>eudicotyledons</taxon>
        <taxon>Gunneridae</taxon>
        <taxon>Pentapetalae</taxon>
        <taxon>asterids</taxon>
        <taxon>Ericales</taxon>
        <taxon>Actinidiaceae</taxon>
        <taxon>Actinidia</taxon>
    </lineage>
</organism>
<dbReference type="Proteomes" id="UP000585474">
    <property type="component" value="Unassembled WGS sequence"/>
</dbReference>